<comment type="similarity">
    <text evidence="2 9">Belongs to the peptidase M1 family.</text>
</comment>
<evidence type="ECO:0000256" key="8">
    <source>
        <dbReference type="ARBA" id="ARBA00023049"/>
    </source>
</evidence>
<keyword evidence="6 9" id="KW-0378">Hydrolase</keyword>
<dbReference type="Proteomes" id="UP001165423">
    <property type="component" value="Unassembled WGS sequence"/>
</dbReference>
<dbReference type="InterPro" id="IPR014782">
    <property type="entry name" value="Peptidase_M1_dom"/>
</dbReference>
<organism evidence="13 14">
    <name type="scientific">Cognatiluteimonas sedimenti</name>
    <dbReference type="NCBI Taxonomy" id="2927791"/>
    <lineage>
        <taxon>Bacteria</taxon>
        <taxon>Pseudomonadati</taxon>
        <taxon>Pseudomonadota</taxon>
        <taxon>Gammaproteobacteria</taxon>
        <taxon>Lysobacterales</taxon>
        <taxon>Lysobacteraceae</taxon>
        <taxon>Cognatiluteimonas</taxon>
    </lineage>
</organism>
<dbReference type="SUPFAM" id="SSF55486">
    <property type="entry name" value="Metalloproteases ('zincins'), catalytic domain"/>
    <property type="match status" value="1"/>
</dbReference>
<dbReference type="EMBL" id="JALGCL010000001">
    <property type="protein sequence ID" value="MCJ0824534.1"/>
    <property type="molecule type" value="Genomic_DNA"/>
</dbReference>
<dbReference type="InterPro" id="IPR050344">
    <property type="entry name" value="Peptidase_M1_aminopeptidases"/>
</dbReference>
<evidence type="ECO:0000259" key="10">
    <source>
        <dbReference type="Pfam" id="PF01433"/>
    </source>
</evidence>
<keyword evidence="7 9" id="KW-0862">Zinc</keyword>
<dbReference type="PRINTS" id="PR00756">
    <property type="entry name" value="ALADIPTASE"/>
</dbReference>
<dbReference type="SUPFAM" id="SSF63737">
    <property type="entry name" value="Leukotriene A4 hydrolase N-terminal domain"/>
    <property type="match status" value="1"/>
</dbReference>
<dbReference type="Pfam" id="PF17900">
    <property type="entry name" value="Peptidase_M1_N"/>
    <property type="match status" value="1"/>
</dbReference>
<evidence type="ECO:0000313" key="14">
    <source>
        <dbReference type="Proteomes" id="UP001165423"/>
    </source>
</evidence>
<reference evidence="13 14" key="1">
    <citation type="submission" date="2022-03" db="EMBL/GenBank/DDBJ databases">
        <title>Luteimonas soily sp. nov., a novel bacterium isolated from the soil.</title>
        <authorList>
            <person name="Zhang X."/>
        </authorList>
    </citation>
    <scope>NUCLEOTIDE SEQUENCE [LARGE SCALE GENOMIC DNA]</scope>
    <source>
        <strain evidence="13 14">50</strain>
    </source>
</reference>
<evidence type="ECO:0000256" key="9">
    <source>
        <dbReference type="RuleBase" id="RU364040"/>
    </source>
</evidence>
<comment type="cofactor">
    <cofactor evidence="9">
        <name>Zn(2+)</name>
        <dbReference type="ChEBI" id="CHEBI:29105"/>
    </cofactor>
    <text evidence="9">Binds 1 zinc ion per subunit.</text>
</comment>
<dbReference type="Pfam" id="PF11838">
    <property type="entry name" value="ERAP1_C"/>
    <property type="match status" value="1"/>
</dbReference>
<evidence type="ECO:0000256" key="1">
    <source>
        <dbReference type="ARBA" id="ARBA00000098"/>
    </source>
</evidence>
<dbReference type="InterPro" id="IPR045357">
    <property type="entry name" value="Aminopeptidase_N-like_N"/>
</dbReference>
<dbReference type="Gene3D" id="1.10.390.10">
    <property type="entry name" value="Neutral Protease Domain 2"/>
    <property type="match status" value="1"/>
</dbReference>
<dbReference type="InterPro" id="IPR042097">
    <property type="entry name" value="Aminopeptidase_N-like_N_sf"/>
</dbReference>
<keyword evidence="3 9" id="KW-0031">Aminopeptidase</keyword>
<protein>
    <recommendedName>
        <fullName evidence="9">Aminopeptidase</fullName>
        <ecNumber evidence="9">3.4.11.-</ecNumber>
    </recommendedName>
</protein>
<evidence type="ECO:0000313" key="13">
    <source>
        <dbReference type="EMBL" id="MCJ0824534.1"/>
    </source>
</evidence>
<dbReference type="InterPro" id="IPR027268">
    <property type="entry name" value="Peptidase_M4/M1_CTD_sf"/>
</dbReference>
<evidence type="ECO:0000256" key="5">
    <source>
        <dbReference type="ARBA" id="ARBA00022723"/>
    </source>
</evidence>
<name>A0ABT0A0M7_9GAMM</name>
<proteinExistence type="inferred from homology"/>
<dbReference type="CDD" id="cd09601">
    <property type="entry name" value="M1_APN-Q_like"/>
    <property type="match status" value="1"/>
</dbReference>
<dbReference type="Gene3D" id="1.25.50.20">
    <property type="match status" value="1"/>
</dbReference>
<dbReference type="InterPro" id="IPR001930">
    <property type="entry name" value="Peptidase_M1"/>
</dbReference>
<evidence type="ECO:0000256" key="3">
    <source>
        <dbReference type="ARBA" id="ARBA00022438"/>
    </source>
</evidence>
<evidence type="ECO:0000256" key="4">
    <source>
        <dbReference type="ARBA" id="ARBA00022670"/>
    </source>
</evidence>
<dbReference type="PANTHER" id="PTHR11533">
    <property type="entry name" value="PROTEASE M1 ZINC METALLOPROTEASE"/>
    <property type="match status" value="1"/>
</dbReference>
<dbReference type="InterPro" id="IPR024571">
    <property type="entry name" value="ERAP1-like_C_dom"/>
</dbReference>
<comment type="catalytic activity">
    <reaction evidence="1">
        <text>Release of an N-terminal amino acid, Xaa-|-Yaa- from a peptide, amide or arylamide. Xaa is preferably Ala, but may be most amino acids including Pro (slow action). When a terminal hydrophobic residue is followed by a prolyl residue, the two may be released as an intact Xaa-Pro dipeptide.</text>
        <dbReference type="EC" id="3.4.11.2"/>
    </reaction>
</comment>
<gene>
    <name evidence="13" type="ORF">MQC88_00930</name>
</gene>
<dbReference type="Gene3D" id="2.60.40.1730">
    <property type="entry name" value="tricorn interacting facor f3 domain"/>
    <property type="match status" value="1"/>
</dbReference>
<feature type="domain" description="Aminopeptidase N-like N-terminal" evidence="12">
    <location>
        <begin position="2"/>
        <end position="179"/>
    </location>
</feature>
<sequence length="859" mass="92030">MPLGYRLDLRVDPAATGFGGHAEITMRLERAADHVWLNAQGLQAQRIIVTDAAGQASTGTLGFVDDERGIARLDFGRMLAPQRLVVAIDYRAQYSDGDGAYRIQMDGRRYIATATQPLGARRMFPGFDEPGHKTPFKLSLTVPDDLVALANSAATTEALDGKGWKTVSFAPTQPLPTYLVAFAVGPWGMRAAPTLPSRHGRDRPVPLRAIALAARAGDMQWVLAQAPAIVEALEDYYDQPYPWAKLDLLDVDGGMENPGLVALGSLGSAAPDAPLGALQGAFDLAAHELAHQWTGNIVTMAWWDDLWLSEALTIWMQHKLSLRLHPEYRADLQQVREAQRAMAADALASARQVRQPVVSHADIDGVFDGVSYGKGAAVVAMFEQYVGAAAFRRGLRDYVHAHAMESASATDLVEAVAHAAGDDGRLRAAFRSYIEQPGVPYLRITVQPAAQGLALHLHQDRYRPIGSSAQPALRWGIPACVRYAGRDGRARSRCTLMDQADARMDLLDAAPDAWVMPNAGARGYYRFGLDGVAMARLGRHLDALDDAERLAYADAVDASFRMGDIDAGDLLAALQPLAAFGGKDLAVATLDQASWLWRHAATGDRARARLVAWARAAWSPRLESLGIRARAGEPEADRGLRALLAEALALTYRLPEVRAALLPQGDAALSALAAGRNPGFVPGASDLLPAVLGVAVQERGAPAVQVLAGALAATNDVALRRAIVAALGYADDPGLGTRIRDLALDPRIAGGERIALALGRRDTPAARDASWAWLARPHARLLEHIPPSRVATLPVLLGAEGCSVAEVDRLQAFFGPLLAQRPELAPSLLQAREAIQQCAALKQAQDRATLVDGGTRDRG</sequence>
<evidence type="ECO:0000256" key="2">
    <source>
        <dbReference type="ARBA" id="ARBA00010136"/>
    </source>
</evidence>
<evidence type="ECO:0000256" key="6">
    <source>
        <dbReference type="ARBA" id="ARBA00022801"/>
    </source>
</evidence>
<dbReference type="RefSeq" id="WP_243318363.1">
    <property type="nucleotide sequence ID" value="NZ_JALGCL010000001.1"/>
</dbReference>
<comment type="caution">
    <text evidence="13">The sequence shown here is derived from an EMBL/GenBank/DDBJ whole genome shotgun (WGS) entry which is preliminary data.</text>
</comment>
<keyword evidence="4 9" id="KW-0645">Protease</keyword>
<dbReference type="EC" id="3.4.11.-" evidence="9"/>
<feature type="domain" description="Peptidase M1 membrane alanine aminopeptidase" evidence="10">
    <location>
        <begin position="224"/>
        <end position="421"/>
    </location>
</feature>
<accession>A0ABT0A0M7</accession>
<keyword evidence="5 9" id="KW-0479">Metal-binding</keyword>
<evidence type="ECO:0000259" key="12">
    <source>
        <dbReference type="Pfam" id="PF17900"/>
    </source>
</evidence>
<evidence type="ECO:0000256" key="7">
    <source>
        <dbReference type="ARBA" id="ARBA00022833"/>
    </source>
</evidence>
<keyword evidence="14" id="KW-1185">Reference proteome</keyword>
<keyword evidence="8 9" id="KW-0482">Metalloprotease</keyword>
<dbReference type="PANTHER" id="PTHR11533:SF174">
    <property type="entry name" value="PUROMYCIN-SENSITIVE AMINOPEPTIDASE-RELATED"/>
    <property type="match status" value="1"/>
</dbReference>
<dbReference type="InterPro" id="IPR034016">
    <property type="entry name" value="M1_APN-typ"/>
</dbReference>
<dbReference type="Pfam" id="PF01433">
    <property type="entry name" value="Peptidase_M1"/>
    <property type="match status" value="1"/>
</dbReference>
<feature type="domain" description="ERAP1-like C-terminal" evidence="11">
    <location>
        <begin position="514"/>
        <end position="836"/>
    </location>
</feature>
<evidence type="ECO:0000259" key="11">
    <source>
        <dbReference type="Pfam" id="PF11838"/>
    </source>
</evidence>